<dbReference type="AlphaFoldDB" id="A0A066YXI2"/>
<feature type="DNA-binding region" description="H-T-H motif" evidence="4">
    <location>
        <begin position="47"/>
        <end position="66"/>
    </location>
</feature>
<dbReference type="InterPro" id="IPR001647">
    <property type="entry name" value="HTH_TetR"/>
</dbReference>
<sequence length="207" mass="22443">MDQPDRPQPADGPAEGTPLRRRGKALEAAIFEAALDQLTSGGFARMTMEGVAGAAQTGKAALYRRWASKADLVMDALVAAMPPPADFPDLGSAEAELRQVVHGYIEVLNSRIGAAVRTLMGELDHERAELFKGFLHERVIEPTTEGILGILRRGEARGDVRRGAAVPMVADVLPAMLLYRARVCVGMIEEDFCEELLGRVLLPMIRP</sequence>
<dbReference type="Gene3D" id="1.10.10.60">
    <property type="entry name" value="Homeodomain-like"/>
    <property type="match status" value="1"/>
</dbReference>
<proteinExistence type="predicted"/>
<dbReference type="PATRIC" id="fig|1348663.4.peg.5228"/>
<dbReference type="HOGENOM" id="CLU_069356_25_3_11"/>
<organism evidence="6 7">
    <name type="scientific">Kitasatospora cheerisanensis KCTC 2395</name>
    <dbReference type="NCBI Taxonomy" id="1348663"/>
    <lineage>
        <taxon>Bacteria</taxon>
        <taxon>Bacillati</taxon>
        <taxon>Actinomycetota</taxon>
        <taxon>Actinomycetes</taxon>
        <taxon>Kitasatosporales</taxon>
        <taxon>Streptomycetaceae</taxon>
        <taxon>Kitasatospora</taxon>
    </lineage>
</organism>
<dbReference type="InterPro" id="IPR036271">
    <property type="entry name" value="Tet_transcr_reg_TetR-rel_C_sf"/>
</dbReference>
<dbReference type="PANTHER" id="PTHR30055:SF225">
    <property type="entry name" value="TRANSCRIPTIONAL REGULATORY PROTEIN-RELATED"/>
    <property type="match status" value="1"/>
</dbReference>
<feature type="domain" description="HTH tetR-type" evidence="5">
    <location>
        <begin position="24"/>
        <end position="84"/>
    </location>
</feature>
<dbReference type="PANTHER" id="PTHR30055">
    <property type="entry name" value="HTH-TYPE TRANSCRIPTIONAL REGULATOR RUTR"/>
    <property type="match status" value="1"/>
</dbReference>
<keyword evidence="3" id="KW-0804">Transcription</keyword>
<evidence type="ECO:0000313" key="7">
    <source>
        <dbReference type="Proteomes" id="UP000027178"/>
    </source>
</evidence>
<dbReference type="InterPro" id="IPR009057">
    <property type="entry name" value="Homeodomain-like_sf"/>
</dbReference>
<dbReference type="Proteomes" id="UP000027178">
    <property type="component" value="Unassembled WGS sequence"/>
</dbReference>
<dbReference type="Pfam" id="PF00440">
    <property type="entry name" value="TetR_N"/>
    <property type="match status" value="1"/>
</dbReference>
<dbReference type="InterPro" id="IPR050109">
    <property type="entry name" value="HTH-type_TetR-like_transc_reg"/>
</dbReference>
<keyword evidence="7" id="KW-1185">Reference proteome</keyword>
<evidence type="ECO:0000256" key="4">
    <source>
        <dbReference type="PROSITE-ProRule" id="PRU00335"/>
    </source>
</evidence>
<comment type="caution">
    <text evidence="6">The sequence shown here is derived from an EMBL/GenBank/DDBJ whole genome shotgun (WGS) entry which is preliminary data.</text>
</comment>
<evidence type="ECO:0000313" key="6">
    <source>
        <dbReference type="EMBL" id="KDN82796.1"/>
    </source>
</evidence>
<name>A0A066YXI2_9ACTN</name>
<protein>
    <recommendedName>
        <fullName evidence="5">HTH tetR-type domain-containing protein</fullName>
    </recommendedName>
</protein>
<dbReference type="SUPFAM" id="SSF48498">
    <property type="entry name" value="Tetracyclin repressor-like, C-terminal domain"/>
    <property type="match status" value="1"/>
</dbReference>
<evidence type="ECO:0000259" key="5">
    <source>
        <dbReference type="PROSITE" id="PS50977"/>
    </source>
</evidence>
<dbReference type="GO" id="GO:0000976">
    <property type="term" value="F:transcription cis-regulatory region binding"/>
    <property type="evidence" value="ECO:0007669"/>
    <property type="project" value="TreeGrafter"/>
</dbReference>
<dbReference type="Pfam" id="PF16859">
    <property type="entry name" value="TetR_C_11"/>
    <property type="match status" value="1"/>
</dbReference>
<gene>
    <name evidence="6" type="ORF">KCH_54000</name>
</gene>
<dbReference type="eggNOG" id="COG1309">
    <property type="taxonomic scope" value="Bacteria"/>
</dbReference>
<evidence type="ECO:0000256" key="3">
    <source>
        <dbReference type="ARBA" id="ARBA00023163"/>
    </source>
</evidence>
<dbReference type="GO" id="GO:0003700">
    <property type="term" value="F:DNA-binding transcription factor activity"/>
    <property type="evidence" value="ECO:0007669"/>
    <property type="project" value="TreeGrafter"/>
</dbReference>
<dbReference type="EMBL" id="JNBY01000101">
    <property type="protein sequence ID" value="KDN82796.1"/>
    <property type="molecule type" value="Genomic_DNA"/>
</dbReference>
<accession>A0A066YXI2</accession>
<dbReference type="PROSITE" id="PS50977">
    <property type="entry name" value="HTH_TETR_2"/>
    <property type="match status" value="1"/>
</dbReference>
<evidence type="ECO:0000256" key="1">
    <source>
        <dbReference type="ARBA" id="ARBA00023015"/>
    </source>
</evidence>
<evidence type="ECO:0000256" key="2">
    <source>
        <dbReference type="ARBA" id="ARBA00023125"/>
    </source>
</evidence>
<reference evidence="6 7" key="1">
    <citation type="submission" date="2014-05" db="EMBL/GenBank/DDBJ databases">
        <title>Draft Genome Sequence of Kitasatospora cheerisanensis KCTC 2395.</title>
        <authorList>
            <person name="Nam D.H."/>
        </authorList>
    </citation>
    <scope>NUCLEOTIDE SEQUENCE [LARGE SCALE GENOMIC DNA]</scope>
    <source>
        <strain evidence="6 7">KCTC 2395</strain>
    </source>
</reference>
<keyword evidence="2 4" id="KW-0238">DNA-binding</keyword>
<keyword evidence="1" id="KW-0805">Transcription regulation</keyword>
<dbReference type="InterPro" id="IPR011075">
    <property type="entry name" value="TetR_C"/>
</dbReference>
<dbReference type="Gene3D" id="1.10.357.10">
    <property type="entry name" value="Tetracycline Repressor, domain 2"/>
    <property type="match status" value="1"/>
</dbReference>
<dbReference type="SUPFAM" id="SSF46689">
    <property type="entry name" value="Homeodomain-like"/>
    <property type="match status" value="1"/>
</dbReference>